<dbReference type="GO" id="GO:0022857">
    <property type="term" value="F:transmembrane transporter activity"/>
    <property type="evidence" value="ECO:0007669"/>
    <property type="project" value="TreeGrafter"/>
</dbReference>
<dbReference type="GO" id="GO:0005886">
    <property type="term" value="C:plasma membrane"/>
    <property type="evidence" value="ECO:0007669"/>
    <property type="project" value="UniProtKB-SubCell"/>
</dbReference>
<evidence type="ECO:0000313" key="10">
    <source>
        <dbReference type="Proteomes" id="UP000028091"/>
    </source>
</evidence>
<dbReference type="RefSeq" id="WP_034318166.1">
    <property type="nucleotide sequence ID" value="NZ_JAVIKA010000001.1"/>
</dbReference>
<comment type="caution">
    <text evidence="9">The sequence shown here is derived from an EMBL/GenBank/DDBJ whole genome shotgun (WGS) entry which is preliminary data.</text>
</comment>
<evidence type="ECO:0000256" key="1">
    <source>
        <dbReference type="ARBA" id="ARBA00004429"/>
    </source>
</evidence>
<feature type="transmembrane region" description="Helical" evidence="7">
    <location>
        <begin position="27"/>
        <end position="44"/>
    </location>
</feature>
<comment type="subcellular location">
    <subcellularLocation>
        <location evidence="1">Cell inner membrane</location>
        <topology evidence="1">Multi-pass membrane protein</topology>
    </subcellularLocation>
</comment>
<feature type="transmembrane region" description="Helical" evidence="7">
    <location>
        <begin position="228"/>
        <end position="250"/>
    </location>
</feature>
<dbReference type="eggNOG" id="COG1593">
    <property type="taxonomic scope" value="Bacteria"/>
</dbReference>
<sequence length="444" mass="46842">MGFIALIVFIAVIIIWNVVVKRNMGEAMLLGFIATTLFGGMDALRLFWDGLIFASTYEVLYAAVAFVFMAYLIEKLELIHALLRILNSVVGKLPGGAAYMSTLGSAVLGALSGSNSANTAATGSITASWMIKSGWSRTHTATILAGNGGLGAALPPNSSMFIMLGFAPVAALVSEGDLYIALLIGGLYQVVYRFILVYILVKKNKIQAMPPDDIVSFGEAVKKGWKSIFIFFGALIPIIMTIGPLANYLKSNPNIGPEAMDQISLITWIPILMMLISLTIGRKKASALDWSKFFKSAIPKFTTIGALMLFAVAASQVLAELGLAEDLTQITSVLAIPKWLMVLIVGVLVTLVAGPLSSTATLTAVGLVSFSALISVGVDPVVAVVAILAFSSTEGASPPASGSIFIASGLAGAKPEKTFIPLILYYMLPIVGIGWLIGMEILPV</sequence>
<evidence type="ECO:0000256" key="3">
    <source>
        <dbReference type="ARBA" id="ARBA00022519"/>
    </source>
</evidence>
<keyword evidence="3" id="KW-0997">Cell inner membrane</keyword>
<keyword evidence="10" id="KW-1185">Reference proteome</keyword>
<dbReference type="InterPro" id="IPR010656">
    <property type="entry name" value="DctM"/>
</dbReference>
<evidence type="ECO:0000256" key="4">
    <source>
        <dbReference type="ARBA" id="ARBA00022692"/>
    </source>
</evidence>
<keyword evidence="5 7" id="KW-1133">Transmembrane helix</keyword>
<evidence type="ECO:0000256" key="5">
    <source>
        <dbReference type="ARBA" id="ARBA00022989"/>
    </source>
</evidence>
<reference evidence="9 10" key="1">
    <citation type="submission" date="2012-09" db="EMBL/GenBank/DDBJ databases">
        <title>Genome Sequence of Bacillus sp. DW5-4.</title>
        <authorList>
            <person name="Lai Q."/>
            <person name="Liu Y."/>
            <person name="Shao Z."/>
        </authorList>
    </citation>
    <scope>NUCLEOTIDE SEQUENCE [LARGE SCALE GENOMIC DNA]</scope>
    <source>
        <strain evidence="9 10">DW5-4</strain>
    </source>
</reference>
<accession>A0A081LE41</accession>
<evidence type="ECO:0000256" key="2">
    <source>
        <dbReference type="ARBA" id="ARBA00022475"/>
    </source>
</evidence>
<keyword evidence="6 7" id="KW-0472">Membrane</keyword>
<name>A0A081LE41_9BACI</name>
<dbReference type="InterPro" id="IPR004681">
    <property type="entry name" value="TRAP_DctM"/>
</dbReference>
<dbReference type="EMBL" id="JOTP01000003">
    <property type="protein sequence ID" value="KEP27517.1"/>
    <property type="molecule type" value="Genomic_DNA"/>
</dbReference>
<feature type="transmembrane region" description="Helical" evidence="7">
    <location>
        <begin position="51"/>
        <end position="73"/>
    </location>
</feature>
<dbReference type="OrthoDB" id="3761770at2"/>
<dbReference type="Pfam" id="PF06808">
    <property type="entry name" value="DctM"/>
    <property type="match status" value="1"/>
</dbReference>
<dbReference type="AlphaFoldDB" id="A0A081LE41"/>
<keyword evidence="2" id="KW-1003">Cell membrane</keyword>
<evidence type="ECO:0000256" key="7">
    <source>
        <dbReference type="SAM" id="Phobius"/>
    </source>
</evidence>
<feature type="transmembrane region" description="Helical" evidence="7">
    <location>
        <begin position="364"/>
        <end position="390"/>
    </location>
</feature>
<protein>
    <submittedName>
        <fullName evidence="9">C4-dicarboxylate ABC transporter permease</fullName>
    </submittedName>
</protein>
<evidence type="ECO:0000313" key="9">
    <source>
        <dbReference type="EMBL" id="KEP27517.1"/>
    </source>
</evidence>
<dbReference type="PANTHER" id="PTHR33362:SF2">
    <property type="entry name" value="TRAP TRANSPORTER LARGE PERMEASE PROTEIN"/>
    <property type="match status" value="1"/>
</dbReference>
<dbReference type="Proteomes" id="UP000028091">
    <property type="component" value="Unassembled WGS sequence"/>
</dbReference>
<proteinExistence type="predicted"/>
<feature type="transmembrane region" description="Helical" evidence="7">
    <location>
        <begin position="262"/>
        <end position="280"/>
    </location>
</feature>
<keyword evidence="4 7" id="KW-0812">Transmembrane</keyword>
<organism evidence="9 10">
    <name type="scientific">Bacillus zhangzhouensis</name>
    <dbReference type="NCBI Taxonomy" id="1178540"/>
    <lineage>
        <taxon>Bacteria</taxon>
        <taxon>Bacillati</taxon>
        <taxon>Bacillota</taxon>
        <taxon>Bacilli</taxon>
        <taxon>Bacillales</taxon>
        <taxon>Bacillaceae</taxon>
        <taxon>Bacillus</taxon>
    </lineage>
</organism>
<feature type="transmembrane region" description="Helical" evidence="7">
    <location>
        <begin position="178"/>
        <end position="201"/>
    </location>
</feature>
<evidence type="ECO:0000256" key="6">
    <source>
        <dbReference type="ARBA" id="ARBA00023136"/>
    </source>
</evidence>
<feature type="transmembrane region" description="Helical" evidence="7">
    <location>
        <begin position="339"/>
        <end position="357"/>
    </location>
</feature>
<feature type="domain" description="TRAP C4-dicarboxylate transport system permease DctM subunit" evidence="8">
    <location>
        <begin position="8"/>
        <end position="430"/>
    </location>
</feature>
<gene>
    <name evidence="9" type="ORF">BA70_10290</name>
</gene>
<feature type="transmembrane region" description="Helical" evidence="7">
    <location>
        <begin position="301"/>
        <end position="319"/>
    </location>
</feature>
<evidence type="ECO:0000259" key="8">
    <source>
        <dbReference type="Pfam" id="PF06808"/>
    </source>
</evidence>
<dbReference type="PANTHER" id="PTHR33362">
    <property type="entry name" value="SIALIC ACID TRAP TRANSPORTER PERMEASE PROTEIN SIAT-RELATED"/>
    <property type="match status" value="1"/>
</dbReference>
<feature type="transmembrane region" description="Helical" evidence="7">
    <location>
        <begin position="423"/>
        <end position="442"/>
    </location>
</feature>